<evidence type="ECO:0008006" key="2">
    <source>
        <dbReference type="Google" id="ProtNLM"/>
    </source>
</evidence>
<accession>A0A0F9IP58</accession>
<dbReference type="AlphaFoldDB" id="A0A0F9IP58"/>
<dbReference type="EMBL" id="LAZR01020399">
    <property type="protein sequence ID" value="KKL89022.1"/>
    <property type="molecule type" value="Genomic_DNA"/>
</dbReference>
<gene>
    <name evidence="1" type="ORF">LCGC14_1918810</name>
</gene>
<feature type="non-terminal residue" evidence="1">
    <location>
        <position position="102"/>
    </location>
</feature>
<name>A0A0F9IP58_9ZZZZ</name>
<proteinExistence type="predicted"/>
<evidence type="ECO:0000313" key="1">
    <source>
        <dbReference type="EMBL" id="KKL89022.1"/>
    </source>
</evidence>
<reference evidence="1" key="1">
    <citation type="journal article" date="2015" name="Nature">
        <title>Complex archaea that bridge the gap between prokaryotes and eukaryotes.</title>
        <authorList>
            <person name="Spang A."/>
            <person name="Saw J.H."/>
            <person name="Jorgensen S.L."/>
            <person name="Zaremba-Niedzwiedzka K."/>
            <person name="Martijn J."/>
            <person name="Lind A.E."/>
            <person name="van Eijk R."/>
            <person name="Schleper C."/>
            <person name="Guy L."/>
            <person name="Ettema T.J."/>
        </authorList>
    </citation>
    <scope>NUCLEOTIDE SEQUENCE</scope>
</reference>
<sequence length="102" mass="11394">MSSANSGTFIRKAQVDSEFVVILNRVAQDRSISWDARGLFADLMSRPGDWRIIPSQLETEDAKTDKIARMLTDLEKAGLLVTTRKRDAAGQFCGVERVLYST</sequence>
<organism evidence="1">
    <name type="scientific">marine sediment metagenome</name>
    <dbReference type="NCBI Taxonomy" id="412755"/>
    <lineage>
        <taxon>unclassified sequences</taxon>
        <taxon>metagenomes</taxon>
        <taxon>ecological metagenomes</taxon>
    </lineage>
</organism>
<comment type="caution">
    <text evidence="1">The sequence shown here is derived from an EMBL/GenBank/DDBJ whole genome shotgun (WGS) entry which is preliminary data.</text>
</comment>
<protein>
    <recommendedName>
        <fullName evidence="2">Bacteriophage lambda Replication protein O N-terminal domain-containing protein</fullName>
    </recommendedName>
</protein>